<dbReference type="AlphaFoldDB" id="A0A9P6CLC5"/>
<proteinExistence type="predicted"/>
<evidence type="ECO:0008006" key="3">
    <source>
        <dbReference type="Google" id="ProtNLM"/>
    </source>
</evidence>
<comment type="caution">
    <text evidence="1">The sequence shown here is derived from an EMBL/GenBank/DDBJ whole genome shotgun (WGS) entry which is preliminary data.</text>
</comment>
<reference evidence="1" key="1">
    <citation type="submission" date="2020-11" db="EMBL/GenBank/DDBJ databases">
        <authorList>
            <consortium name="DOE Joint Genome Institute"/>
            <person name="Ahrendt S."/>
            <person name="Riley R."/>
            <person name="Andreopoulos W."/>
            <person name="Labutti K."/>
            <person name="Pangilinan J."/>
            <person name="Ruiz-Duenas F.J."/>
            <person name="Barrasa J.M."/>
            <person name="Sanchez-Garcia M."/>
            <person name="Camarero S."/>
            <person name="Miyauchi S."/>
            <person name="Serrano A."/>
            <person name="Linde D."/>
            <person name="Babiker R."/>
            <person name="Drula E."/>
            <person name="Ayuso-Fernandez I."/>
            <person name="Pacheco R."/>
            <person name="Padilla G."/>
            <person name="Ferreira P."/>
            <person name="Barriuso J."/>
            <person name="Kellner H."/>
            <person name="Castanera R."/>
            <person name="Alfaro M."/>
            <person name="Ramirez L."/>
            <person name="Pisabarro A.G."/>
            <person name="Kuo A."/>
            <person name="Tritt A."/>
            <person name="Lipzen A."/>
            <person name="He G."/>
            <person name="Yan M."/>
            <person name="Ng V."/>
            <person name="Cullen D."/>
            <person name="Martin F."/>
            <person name="Rosso M.-N."/>
            <person name="Henrissat B."/>
            <person name="Hibbett D."/>
            <person name="Martinez A.T."/>
            <person name="Grigoriev I.V."/>
        </authorList>
    </citation>
    <scope>NUCLEOTIDE SEQUENCE</scope>
    <source>
        <strain evidence="1">CBS 247.69</strain>
    </source>
</reference>
<dbReference type="OrthoDB" id="2788229at2759"/>
<name>A0A9P6CLC5_9AGAR</name>
<protein>
    <recommendedName>
        <fullName evidence="3">F-box domain-containing protein</fullName>
    </recommendedName>
</protein>
<gene>
    <name evidence="1" type="ORF">BDZ94DRAFT_1256171</name>
</gene>
<evidence type="ECO:0000313" key="2">
    <source>
        <dbReference type="Proteomes" id="UP000807353"/>
    </source>
</evidence>
<sequence>MDTPLPITLTDRIPQELFDHIITYLYTPTCALVCKAWLPSARFHLLSSPHDPSLGFEPIVIAQDNAQTLLELLASPLCTLRAYLRNVCIRPERMRLQQLAPPHLMDIERLMVCPVSYGSPRDNMMIDWMAGYAHSLTEIVLVEAGSSLSWSFSGFCWR</sequence>
<organism evidence="1 2">
    <name type="scientific">Collybia nuda</name>
    <dbReference type="NCBI Taxonomy" id="64659"/>
    <lineage>
        <taxon>Eukaryota</taxon>
        <taxon>Fungi</taxon>
        <taxon>Dikarya</taxon>
        <taxon>Basidiomycota</taxon>
        <taxon>Agaricomycotina</taxon>
        <taxon>Agaricomycetes</taxon>
        <taxon>Agaricomycetidae</taxon>
        <taxon>Agaricales</taxon>
        <taxon>Tricholomatineae</taxon>
        <taxon>Clitocybaceae</taxon>
        <taxon>Collybia</taxon>
    </lineage>
</organism>
<keyword evidence="2" id="KW-1185">Reference proteome</keyword>
<dbReference type="Proteomes" id="UP000807353">
    <property type="component" value="Unassembled WGS sequence"/>
</dbReference>
<evidence type="ECO:0000313" key="1">
    <source>
        <dbReference type="EMBL" id="KAF9464618.1"/>
    </source>
</evidence>
<accession>A0A9P6CLC5</accession>
<dbReference type="EMBL" id="MU150253">
    <property type="protein sequence ID" value="KAF9464618.1"/>
    <property type="molecule type" value="Genomic_DNA"/>
</dbReference>